<gene>
    <name evidence="2" type="ORF">BCR44DRAFT_1216676</name>
</gene>
<dbReference type="Proteomes" id="UP000193411">
    <property type="component" value="Unassembled WGS sequence"/>
</dbReference>
<sequence length="298" mass="29815">MYPWDANMVARMIAWVTDNVVLKPPAPPPSAAASAAGEGPPAPAHPPPDMHQLLVQCVDAIVLATGTPALRPVLTDHTLRAIASRYRNRQLVVRIVDVLVAQVVAAGARATAAASNAGARASGYQGGGRDNISPGADALLLTGRRRGGAARSGAGAVATSTGGHRHHHSVSGSVVGTDGRSRATSGGFRRSSDVGSGSAAYAPVSSLAIGGVGSTSGALLASSATATATATSVVASMATSASPSSSAAAIRHRRSRSTGGASNIGSSRLSPATAQAARRAHRVPSRQPSAGANRWRRN</sequence>
<feature type="compositionally biased region" description="Polar residues" evidence="1">
    <location>
        <begin position="257"/>
        <end position="273"/>
    </location>
</feature>
<protein>
    <submittedName>
        <fullName evidence="2">Uncharacterized protein</fullName>
    </submittedName>
</protein>
<accession>A0A1Y2I376</accession>
<name>A0A1Y2I376_9FUNG</name>
<proteinExistence type="predicted"/>
<feature type="compositionally biased region" description="Low complexity" evidence="1">
    <location>
        <begin position="238"/>
        <end position="249"/>
    </location>
</feature>
<feature type="compositionally biased region" description="Low complexity" evidence="1">
    <location>
        <begin position="150"/>
        <end position="162"/>
    </location>
</feature>
<dbReference type="EMBL" id="MCFL01000004">
    <property type="protein sequence ID" value="ORZ39852.1"/>
    <property type="molecule type" value="Genomic_DNA"/>
</dbReference>
<comment type="caution">
    <text evidence="2">The sequence shown here is derived from an EMBL/GenBank/DDBJ whole genome shotgun (WGS) entry which is preliminary data.</text>
</comment>
<feature type="region of interest" description="Disordered" evidence="1">
    <location>
        <begin position="238"/>
        <end position="298"/>
    </location>
</feature>
<feature type="region of interest" description="Disordered" evidence="1">
    <location>
        <begin position="150"/>
        <end position="197"/>
    </location>
</feature>
<feature type="region of interest" description="Disordered" evidence="1">
    <location>
        <begin position="27"/>
        <end position="50"/>
    </location>
</feature>
<reference evidence="2 3" key="1">
    <citation type="submission" date="2016-07" db="EMBL/GenBank/DDBJ databases">
        <title>Pervasive Adenine N6-methylation of Active Genes in Fungi.</title>
        <authorList>
            <consortium name="DOE Joint Genome Institute"/>
            <person name="Mondo S.J."/>
            <person name="Dannebaum R.O."/>
            <person name="Kuo R.C."/>
            <person name="Labutti K."/>
            <person name="Haridas S."/>
            <person name="Kuo A."/>
            <person name="Salamov A."/>
            <person name="Ahrendt S.R."/>
            <person name="Lipzen A."/>
            <person name="Sullivan W."/>
            <person name="Andreopoulos W.B."/>
            <person name="Clum A."/>
            <person name="Lindquist E."/>
            <person name="Daum C."/>
            <person name="Ramamoorthy G.K."/>
            <person name="Gryganskyi A."/>
            <person name="Culley D."/>
            <person name="Magnuson J.K."/>
            <person name="James T.Y."/>
            <person name="O'Malley M.A."/>
            <person name="Stajich J.E."/>
            <person name="Spatafora J.W."/>
            <person name="Visel A."/>
            <person name="Grigoriev I.V."/>
        </authorList>
    </citation>
    <scope>NUCLEOTIDE SEQUENCE [LARGE SCALE GENOMIC DNA]</scope>
    <source>
        <strain evidence="2 3">PL171</strain>
    </source>
</reference>
<keyword evidence="3" id="KW-1185">Reference proteome</keyword>
<dbReference type="AlphaFoldDB" id="A0A1Y2I376"/>
<evidence type="ECO:0000256" key="1">
    <source>
        <dbReference type="SAM" id="MobiDB-lite"/>
    </source>
</evidence>
<organism evidence="2 3">
    <name type="scientific">Catenaria anguillulae PL171</name>
    <dbReference type="NCBI Taxonomy" id="765915"/>
    <lineage>
        <taxon>Eukaryota</taxon>
        <taxon>Fungi</taxon>
        <taxon>Fungi incertae sedis</taxon>
        <taxon>Blastocladiomycota</taxon>
        <taxon>Blastocladiomycetes</taxon>
        <taxon>Blastocladiales</taxon>
        <taxon>Catenariaceae</taxon>
        <taxon>Catenaria</taxon>
    </lineage>
</organism>
<evidence type="ECO:0000313" key="3">
    <source>
        <dbReference type="Proteomes" id="UP000193411"/>
    </source>
</evidence>
<feature type="compositionally biased region" description="Pro residues" evidence="1">
    <location>
        <begin position="40"/>
        <end position="49"/>
    </location>
</feature>
<evidence type="ECO:0000313" key="2">
    <source>
        <dbReference type="EMBL" id="ORZ39852.1"/>
    </source>
</evidence>